<feature type="transmembrane region" description="Helical" evidence="6">
    <location>
        <begin position="98"/>
        <end position="118"/>
    </location>
</feature>
<gene>
    <name evidence="7" type="ORF">DO97_08285</name>
</gene>
<dbReference type="GO" id="GO:0016020">
    <property type="term" value="C:membrane"/>
    <property type="evidence" value="ECO:0007669"/>
    <property type="project" value="UniProtKB-SubCell"/>
</dbReference>
<evidence type="ECO:0000256" key="3">
    <source>
        <dbReference type="ARBA" id="ARBA00022692"/>
    </source>
</evidence>
<feature type="transmembrane region" description="Helical" evidence="6">
    <location>
        <begin position="31"/>
        <end position="53"/>
    </location>
</feature>
<feature type="transmembrane region" description="Helical" evidence="6">
    <location>
        <begin position="221"/>
        <end position="240"/>
    </location>
</feature>
<feature type="transmembrane region" description="Helical" evidence="6">
    <location>
        <begin position="404"/>
        <end position="426"/>
    </location>
</feature>
<dbReference type="PANTHER" id="PTHR23538">
    <property type="entry name" value="44.5 KD BACTERIOCHLOROPHYLL SYNTHASE SUBUNIT"/>
    <property type="match status" value="1"/>
</dbReference>
<dbReference type="Pfam" id="PF03209">
    <property type="entry name" value="PUCC"/>
    <property type="match status" value="1"/>
</dbReference>
<keyword evidence="5 6" id="KW-0472">Membrane</keyword>
<evidence type="ECO:0000256" key="6">
    <source>
        <dbReference type="SAM" id="Phobius"/>
    </source>
</evidence>
<comment type="subcellular location">
    <subcellularLocation>
        <location evidence="1">Membrane</location>
        <topology evidence="1">Multi-pass membrane protein</topology>
    </subcellularLocation>
</comment>
<evidence type="ECO:0000256" key="2">
    <source>
        <dbReference type="ARBA" id="ARBA00008412"/>
    </source>
</evidence>
<dbReference type="InterPro" id="IPR036259">
    <property type="entry name" value="MFS_trans_sf"/>
</dbReference>
<organism evidence="7 8">
    <name type="scientific">Neosynechococcus sphagnicola sy1</name>
    <dbReference type="NCBI Taxonomy" id="1497020"/>
    <lineage>
        <taxon>Bacteria</taxon>
        <taxon>Bacillati</taxon>
        <taxon>Cyanobacteriota</taxon>
        <taxon>Cyanophyceae</taxon>
        <taxon>Neosynechococcales</taxon>
        <taxon>Neosynechococcaceae</taxon>
        <taxon>Neosynechococcus</taxon>
    </lineage>
</organism>
<feature type="transmembrane region" description="Helical" evidence="6">
    <location>
        <begin position="368"/>
        <end position="392"/>
    </location>
</feature>
<comment type="caution">
    <text evidence="7">The sequence shown here is derived from an EMBL/GenBank/DDBJ whole genome shotgun (WGS) entry which is preliminary data.</text>
</comment>
<proteinExistence type="inferred from homology"/>
<reference evidence="7 8" key="1">
    <citation type="journal article" date="2014" name="Mol. Ecol.">
        <title>Evolution of Synechococcus.</title>
        <authorList>
            <person name="Dvorak P."/>
            <person name="Casamatta D."/>
            <person name="Hasler P."/>
            <person name="Poulickova A."/>
            <person name="Ondrej V."/>
            <person name="Sanges R."/>
        </authorList>
    </citation>
    <scope>NUCLEOTIDE SEQUENCE [LARGE SCALE GENOMIC DNA]</scope>
    <source>
        <strain evidence="7 8">CAUP A 1101</strain>
    </source>
</reference>
<feature type="transmembrane region" description="Helical" evidence="6">
    <location>
        <begin position="276"/>
        <end position="296"/>
    </location>
</feature>
<sequence>MATSDLSDWQESPAITASSLPRLRLLTMFRLGLFQMGLGMLSLLTLGVLNQVMISELKVPGTIAAGAIAMYQFVSPARVWFGQRSDARPIRGYHRTGYIWLGLCFQVICLFLALQVVWQLGHSLHVSSQFEAIVAPVWTLESTAWSVLLACIFALYGLCISASSTPFTALLVDVSDEDNRSKLVGIVWSMLMVGIVVGAITGERLLAGLTPETLQSGVNRLFMIVPLAVLCLGFIATVGIEKKYSRYASRSTLEGREDQITLNTALKVLTASRQTGFFFAFLLVMTLSLFLQQPILEPYAREVFGMTLGESAGLNKYWGYGILTGMAIAGFLIVPRLGKQSTARLGCLFTAASFLLVILSGLTQNPSLLKAAVGVFGVASGILTNGAVSLMLDLTAAETAGTFVGAWGLAQALSQASATVAGGALLDLGRSLFPQPVFAFGLVFACQTLGMLLAVVILNQVNVLEFQENAKRAIASVLEQEIT</sequence>
<dbReference type="RefSeq" id="WP_036533617.1">
    <property type="nucleotide sequence ID" value="NZ_JJML01000025.1"/>
</dbReference>
<evidence type="ECO:0000313" key="8">
    <source>
        <dbReference type="Proteomes" id="UP000030170"/>
    </source>
</evidence>
<dbReference type="PANTHER" id="PTHR23538:SF1">
    <property type="entry name" value="44.5 KD BACTERIOCHLOROPHYLL SYNTHASE SUBUNIT"/>
    <property type="match status" value="1"/>
</dbReference>
<dbReference type="OrthoDB" id="417677at2"/>
<feature type="transmembrane region" description="Helical" evidence="6">
    <location>
        <begin position="316"/>
        <end position="333"/>
    </location>
</feature>
<evidence type="ECO:0000256" key="5">
    <source>
        <dbReference type="ARBA" id="ARBA00023136"/>
    </source>
</evidence>
<dbReference type="SUPFAM" id="SSF103473">
    <property type="entry name" value="MFS general substrate transporter"/>
    <property type="match status" value="1"/>
</dbReference>
<dbReference type="AlphaFoldDB" id="A0A098TJN7"/>
<dbReference type="PIRSF" id="PIRSF016565">
    <property type="entry name" value="PucC"/>
    <property type="match status" value="1"/>
</dbReference>
<name>A0A098TJN7_9CYAN</name>
<keyword evidence="3 6" id="KW-0812">Transmembrane</keyword>
<feature type="transmembrane region" description="Helical" evidence="6">
    <location>
        <begin position="144"/>
        <end position="171"/>
    </location>
</feature>
<comment type="similarity">
    <text evidence="2">Belongs to the PucC family.</text>
</comment>
<feature type="transmembrane region" description="Helical" evidence="6">
    <location>
        <begin position="183"/>
        <end position="201"/>
    </location>
</feature>
<evidence type="ECO:0000256" key="4">
    <source>
        <dbReference type="ARBA" id="ARBA00022989"/>
    </source>
</evidence>
<feature type="transmembrane region" description="Helical" evidence="6">
    <location>
        <begin position="59"/>
        <end position="77"/>
    </location>
</feature>
<dbReference type="Gene3D" id="1.20.1250.20">
    <property type="entry name" value="MFS general substrate transporter like domains"/>
    <property type="match status" value="1"/>
</dbReference>
<keyword evidence="4 6" id="KW-1133">Transmembrane helix</keyword>
<dbReference type="STRING" id="1497020.DO97_08285"/>
<keyword evidence="8" id="KW-1185">Reference proteome</keyword>
<dbReference type="Proteomes" id="UP000030170">
    <property type="component" value="Unassembled WGS sequence"/>
</dbReference>
<protein>
    <submittedName>
        <fullName evidence="7">MFS transporter</fullName>
    </submittedName>
</protein>
<evidence type="ECO:0000313" key="7">
    <source>
        <dbReference type="EMBL" id="KGF72524.1"/>
    </source>
</evidence>
<accession>A0A098TJN7</accession>
<dbReference type="InterPro" id="IPR026036">
    <property type="entry name" value="PucC"/>
</dbReference>
<feature type="transmembrane region" description="Helical" evidence="6">
    <location>
        <begin position="438"/>
        <end position="458"/>
    </location>
</feature>
<dbReference type="InterPro" id="IPR004896">
    <property type="entry name" value="PucC-rel"/>
</dbReference>
<feature type="transmembrane region" description="Helical" evidence="6">
    <location>
        <begin position="345"/>
        <end position="362"/>
    </location>
</feature>
<dbReference type="CDD" id="cd06176">
    <property type="entry name" value="MFS_BCD_PucC-like"/>
    <property type="match status" value="1"/>
</dbReference>
<dbReference type="EMBL" id="JJML01000025">
    <property type="protein sequence ID" value="KGF72524.1"/>
    <property type="molecule type" value="Genomic_DNA"/>
</dbReference>
<evidence type="ECO:0000256" key="1">
    <source>
        <dbReference type="ARBA" id="ARBA00004141"/>
    </source>
</evidence>